<dbReference type="GeneID" id="41009265"/>
<protein>
    <submittedName>
        <fullName evidence="1">Uncharacterized protein</fullName>
    </submittedName>
</protein>
<proteinExistence type="predicted"/>
<dbReference type="KEGG" id="mez:Mtc_1887"/>
<reference evidence="1 2" key="1">
    <citation type="journal article" date="2012" name="J. Bacteriol.">
        <title>Complete genome sequence of a thermophilic methanogen, Methanocella conradii HZ254, isolated from Chinese rice field soil.</title>
        <authorList>
            <person name="Lu Z."/>
            <person name="Lu Y."/>
        </authorList>
    </citation>
    <scope>NUCLEOTIDE SEQUENCE [LARGE SCALE GENOMIC DNA]</scope>
    <source>
        <strain evidence="2">DSM 24694 / JCM 17849 / CGMCC 1.5162 / HZ254</strain>
    </source>
</reference>
<dbReference type="Proteomes" id="UP000005233">
    <property type="component" value="Chromosome"/>
</dbReference>
<keyword evidence="2" id="KW-1185">Reference proteome</keyword>
<name>H8I4N2_METCZ</name>
<gene>
    <name evidence="1" type="ordered locus">Mtc_1887</name>
</gene>
<dbReference type="RefSeq" id="WP_014406458.1">
    <property type="nucleotide sequence ID" value="NC_017034.1"/>
</dbReference>
<dbReference type="AlphaFoldDB" id="H8I4N2"/>
<dbReference type="HOGENOM" id="CLU_2766044_0_0_2"/>
<accession>H8I4N2</accession>
<sequence length="69" mass="7852">MQHRGLRDTTIRLKLVSPKYLAASRGIRLDYKLPRRVARQPDTLNPLKAWGLPEACTTIRDRATVAVLL</sequence>
<dbReference type="EMBL" id="CP003243">
    <property type="protein sequence ID" value="AFD00627.1"/>
    <property type="molecule type" value="Genomic_DNA"/>
</dbReference>
<organism evidence="1 2">
    <name type="scientific">Methanocella conradii (strain DSM 24694 / JCM 17849 / CGMCC 1.5162 / HZ254)</name>
    <dbReference type="NCBI Taxonomy" id="1041930"/>
    <lineage>
        <taxon>Archaea</taxon>
        <taxon>Methanobacteriati</taxon>
        <taxon>Methanobacteriota</taxon>
        <taxon>Stenosarchaea group</taxon>
        <taxon>Methanomicrobia</taxon>
        <taxon>Methanocellales</taxon>
        <taxon>Methanocellaceae</taxon>
        <taxon>Methanocella</taxon>
    </lineage>
</organism>
<evidence type="ECO:0000313" key="1">
    <source>
        <dbReference type="EMBL" id="AFD00627.1"/>
    </source>
</evidence>
<evidence type="ECO:0000313" key="2">
    <source>
        <dbReference type="Proteomes" id="UP000005233"/>
    </source>
</evidence>